<reference evidence="2" key="1">
    <citation type="submission" date="2021-02" db="EMBL/GenBank/DDBJ databases">
        <authorList>
            <person name="Nowell W R."/>
        </authorList>
    </citation>
    <scope>NUCLEOTIDE SEQUENCE</scope>
</reference>
<keyword evidence="1" id="KW-0732">Signal</keyword>
<name>A0A814LYG0_ADIRI</name>
<gene>
    <name evidence="2" type="ORF">XAT740_LOCUS16828</name>
</gene>
<keyword evidence="3" id="KW-1185">Reference proteome</keyword>
<evidence type="ECO:0000256" key="1">
    <source>
        <dbReference type="SAM" id="SignalP"/>
    </source>
</evidence>
<evidence type="ECO:0000313" key="2">
    <source>
        <dbReference type="EMBL" id="CAF1071338.1"/>
    </source>
</evidence>
<comment type="caution">
    <text evidence="2">The sequence shown here is derived from an EMBL/GenBank/DDBJ whole genome shotgun (WGS) entry which is preliminary data.</text>
</comment>
<accession>A0A814LYG0</accession>
<dbReference type="EMBL" id="CAJNOR010001082">
    <property type="protein sequence ID" value="CAF1071338.1"/>
    <property type="molecule type" value="Genomic_DNA"/>
</dbReference>
<dbReference type="Proteomes" id="UP000663828">
    <property type="component" value="Unassembled WGS sequence"/>
</dbReference>
<protein>
    <submittedName>
        <fullName evidence="2">Uncharacterized protein</fullName>
    </submittedName>
</protein>
<proteinExistence type="predicted"/>
<sequence length="118" mass="14262">MPILHLTLMIFIVNLNQQVTLKRILYNQTLNVEEHSTVELDCRNERQLVAWRISLHHDDAYRYYYINSKSRNEFSLKNEVEEKPQNVKFQQINKSYYKIISGSSMDEYCVREYSMCFI</sequence>
<organism evidence="2 3">
    <name type="scientific">Adineta ricciae</name>
    <name type="common">Rotifer</name>
    <dbReference type="NCBI Taxonomy" id="249248"/>
    <lineage>
        <taxon>Eukaryota</taxon>
        <taxon>Metazoa</taxon>
        <taxon>Spiralia</taxon>
        <taxon>Gnathifera</taxon>
        <taxon>Rotifera</taxon>
        <taxon>Eurotatoria</taxon>
        <taxon>Bdelloidea</taxon>
        <taxon>Adinetida</taxon>
        <taxon>Adinetidae</taxon>
        <taxon>Adineta</taxon>
    </lineage>
</organism>
<feature type="chain" id="PRO_5032794987" evidence="1">
    <location>
        <begin position="22"/>
        <end position="118"/>
    </location>
</feature>
<feature type="signal peptide" evidence="1">
    <location>
        <begin position="1"/>
        <end position="21"/>
    </location>
</feature>
<evidence type="ECO:0000313" key="3">
    <source>
        <dbReference type="Proteomes" id="UP000663828"/>
    </source>
</evidence>
<dbReference type="AlphaFoldDB" id="A0A814LYG0"/>